<protein>
    <submittedName>
        <fullName evidence="4">Aminotransferase, class IV</fullName>
    </submittedName>
</protein>
<keyword evidence="4" id="KW-0808">Transferase</keyword>
<dbReference type="Proteomes" id="UP000595662">
    <property type="component" value="Chromosome 3"/>
</dbReference>
<dbReference type="RefSeq" id="XP_065957023.1">
    <property type="nucleotide sequence ID" value="XM_066101940.1"/>
</dbReference>
<keyword evidence="4" id="KW-0032">Aminotransferase</keyword>
<comment type="cofactor">
    <cofactor evidence="1">
        <name>pyridoxal 5'-phosphate</name>
        <dbReference type="ChEBI" id="CHEBI:597326"/>
    </cofactor>
</comment>
<name>A0A7T7BLS6_PENDI</name>
<dbReference type="GO" id="GO:0009081">
    <property type="term" value="P:branched-chain amino acid metabolic process"/>
    <property type="evidence" value="ECO:0007669"/>
    <property type="project" value="InterPro"/>
</dbReference>
<evidence type="ECO:0000256" key="3">
    <source>
        <dbReference type="ARBA" id="ARBA00022898"/>
    </source>
</evidence>
<evidence type="ECO:0000313" key="5">
    <source>
        <dbReference type="Proteomes" id="UP000595662"/>
    </source>
</evidence>
<evidence type="ECO:0000256" key="1">
    <source>
        <dbReference type="ARBA" id="ARBA00001933"/>
    </source>
</evidence>
<dbReference type="GeneID" id="90953079"/>
<accession>A0A7T7BLS6</accession>
<sequence>MRAWTTPRLRRRNILLILEDFDRCAPHGISTAKVGGKYAPVLRNSDQVRQEGFGINLHLDSAPRTEIDEYSTSAFIGVKWDGDQLTLSQVNSHDAIDSVAVASVPEIAYTLGYRVEKRWIAYEELREFAEFIAAGTVAALVSEGSITIQSRGDQFAYHCWA</sequence>
<comment type="similarity">
    <text evidence="2">Belongs to the class-IV pyridoxal-phosphate-dependent aminotransferase family.</text>
</comment>
<dbReference type="GO" id="GO:0004084">
    <property type="term" value="F:branched-chain-amino-acid transaminase activity"/>
    <property type="evidence" value="ECO:0007669"/>
    <property type="project" value="InterPro"/>
</dbReference>
<keyword evidence="3" id="KW-0663">Pyridoxal phosphate</keyword>
<dbReference type="Gene3D" id="3.20.10.10">
    <property type="entry name" value="D-amino Acid Aminotransferase, subunit A, domain 2"/>
    <property type="match status" value="1"/>
</dbReference>
<dbReference type="PANTHER" id="PTHR42825:SF2">
    <property type="entry name" value="BRANCHED-CHAIN-AMINO-ACID AMINOTRANSFERASE 3, CHLOROPLASTIC-RELATED"/>
    <property type="match status" value="1"/>
</dbReference>
<dbReference type="PANTHER" id="PTHR42825">
    <property type="entry name" value="AMINO ACID AMINOTRANSFERASE"/>
    <property type="match status" value="1"/>
</dbReference>
<evidence type="ECO:0000313" key="4">
    <source>
        <dbReference type="EMBL" id="QQK44461.1"/>
    </source>
</evidence>
<dbReference type="SUPFAM" id="SSF56752">
    <property type="entry name" value="D-aminoacid aminotransferase-like PLP-dependent enzymes"/>
    <property type="match status" value="1"/>
</dbReference>
<dbReference type="InterPro" id="IPR043132">
    <property type="entry name" value="BCAT-like_C"/>
</dbReference>
<organism evidence="4 5">
    <name type="scientific">Penicillium digitatum</name>
    <name type="common">Green mold</name>
    <dbReference type="NCBI Taxonomy" id="36651"/>
    <lineage>
        <taxon>Eukaryota</taxon>
        <taxon>Fungi</taxon>
        <taxon>Dikarya</taxon>
        <taxon>Ascomycota</taxon>
        <taxon>Pezizomycotina</taxon>
        <taxon>Eurotiomycetes</taxon>
        <taxon>Eurotiomycetidae</taxon>
        <taxon>Eurotiales</taxon>
        <taxon>Aspergillaceae</taxon>
        <taxon>Penicillium</taxon>
    </lineage>
</organism>
<reference evidence="4 5" key="1">
    <citation type="submission" date="2020-08" db="EMBL/GenBank/DDBJ databases">
        <title>The completed genome sequence of the pathogenic ascomycete fungus Penicillium digitatum.</title>
        <authorList>
            <person name="Wang M."/>
        </authorList>
    </citation>
    <scope>NUCLEOTIDE SEQUENCE [LARGE SCALE GENOMIC DNA]</scope>
    <source>
        <strain evidence="4 5">PdW03</strain>
    </source>
</reference>
<gene>
    <name evidence="4" type="ORF">Pdw03_8362</name>
</gene>
<dbReference type="EMBL" id="CP060776">
    <property type="protein sequence ID" value="QQK44461.1"/>
    <property type="molecule type" value="Genomic_DNA"/>
</dbReference>
<dbReference type="InterPro" id="IPR036038">
    <property type="entry name" value="Aminotransferase-like"/>
</dbReference>
<dbReference type="InterPro" id="IPR005786">
    <property type="entry name" value="B_amino_transII"/>
</dbReference>
<evidence type="ECO:0000256" key="2">
    <source>
        <dbReference type="ARBA" id="ARBA00009320"/>
    </source>
</evidence>
<dbReference type="VEuPathDB" id="FungiDB:PDIP_87690"/>
<dbReference type="AlphaFoldDB" id="A0A7T7BLS6"/>
<proteinExistence type="inferred from homology"/>